<evidence type="ECO:0000313" key="2">
    <source>
        <dbReference type="EMBL" id="KAF7146659.1"/>
    </source>
</evidence>
<feature type="transmembrane region" description="Helical" evidence="1">
    <location>
        <begin position="12"/>
        <end position="34"/>
    </location>
</feature>
<evidence type="ECO:0000256" key="1">
    <source>
        <dbReference type="SAM" id="Phobius"/>
    </source>
</evidence>
<protein>
    <submittedName>
        <fullName evidence="2">Uncharacterized protein</fullName>
    </submittedName>
</protein>
<dbReference type="OrthoDB" id="10500208at2759"/>
<organism evidence="2 3">
    <name type="scientific">Rhododendron simsii</name>
    <name type="common">Sims's rhododendron</name>
    <dbReference type="NCBI Taxonomy" id="118357"/>
    <lineage>
        <taxon>Eukaryota</taxon>
        <taxon>Viridiplantae</taxon>
        <taxon>Streptophyta</taxon>
        <taxon>Embryophyta</taxon>
        <taxon>Tracheophyta</taxon>
        <taxon>Spermatophyta</taxon>
        <taxon>Magnoliopsida</taxon>
        <taxon>eudicotyledons</taxon>
        <taxon>Gunneridae</taxon>
        <taxon>Pentapetalae</taxon>
        <taxon>asterids</taxon>
        <taxon>Ericales</taxon>
        <taxon>Ericaceae</taxon>
        <taxon>Ericoideae</taxon>
        <taxon>Rhodoreae</taxon>
        <taxon>Rhododendron</taxon>
    </lineage>
</organism>
<feature type="transmembrane region" description="Helical" evidence="1">
    <location>
        <begin position="79"/>
        <end position="97"/>
    </location>
</feature>
<feature type="transmembrane region" description="Helical" evidence="1">
    <location>
        <begin position="109"/>
        <end position="127"/>
    </location>
</feature>
<feature type="transmembrane region" description="Helical" evidence="1">
    <location>
        <begin position="160"/>
        <end position="179"/>
    </location>
</feature>
<keyword evidence="1" id="KW-0812">Transmembrane</keyword>
<feature type="transmembrane region" description="Helical" evidence="1">
    <location>
        <begin position="41"/>
        <end position="67"/>
    </location>
</feature>
<name>A0A834H6Q0_RHOSS</name>
<accession>A0A834H6Q0</accession>
<dbReference type="EMBL" id="WJXA01000004">
    <property type="protein sequence ID" value="KAF7146659.1"/>
    <property type="molecule type" value="Genomic_DNA"/>
</dbReference>
<dbReference type="AlphaFoldDB" id="A0A834H6Q0"/>
<dbReference type="Proteomes" id="UP000626092">
    <property type="component" value="Unassembled WGS sequence"/>
</dbReference>
<comment type="caution">
    <text evidence="2">The sequence shown here is derived from an EMBL/GenBank/DDBJ whole genome shotgun (WGS) entry which is preliminary data.</text>
</comment>
<gene>
    <name evidence="2" type="ORF">RHSIM_Rhsim04G0094300</name>
</gene>
<sequence>MTFTRPWMTFTLLWFIIGYASATFTVGSIAQLVCTRLENQFVALLLGKCLFVVHVAVQASLCVLFRHRPHQRVGPYVRSAIQLTSVLVAAIFGDYWTRQPWLKFDHLKLLVLSILLVAGAVDLHALAQLMHAAADVSVADMLEGALMQAVMLRLSLAEKGYAYAAAFISRGGIVFYRVPGIRLLGFRLMTSPEFMASGYCVYNSLQLVSSQVNSGNTKRITGETYIYCKNVDREPPLAAMI</sequence>
<proteinExistence type="predicted"/>
<keyword evidence="3" id="KW-1185">Reference proteome</keyword>
<keyword evidence="1" id="KW-0472">Membrane</keyword>
<reference evidence="2" key="1">
    <citation type="submission" date="2019-11" db="EMBL/GenBank/DDBJ databases">
        <authorList>
            <person name="Liu Y."/>
            <person name="Hou J."/>
            <person name="Li T.-Q."/>
            <person name="Guan C.-H."/>
            <person name="Wu X."/>
            <person name="Wu H.-Z."/>
            <person name="Ling F."/>
            <person name="Zhang R."/>
            <person name="Shi X.-G."/>
            <person name="Ren J.-P."/>
            <person name="Chen E.-F."/>
            <person name="Sun J.-M."/>
        </authorList>
    </citation>
    <scope>NUCLEOTIDE SEQUENCE</scope>
    <source>
        <strain evidence="2">Adult_tree_wgs_1</strain>
        <tissue evidence="2">Leaves</tissue>
    </source>
</reference>
<keyword evidence="1" id="KW-1133">Transmembrane helix</keyword>
<evidence type="ECO:0000313" key="3">
    <source>
        <dbReference type="Proteomes" id="UP000626092"/>
    </source>
</evidence>